<feature type="zinc finger region" description="C3H1-type" evidence="5">
    <location>
        <begin position="1"/>
        <end position="28"/>
    </location>
</feature>
<evidence type="ECO:0000259" key="6">
    <source>
        <dbReference type="PROSITE" id="PS50103"/>
    </source>
</evidence>
<feature type="domain" description="C3H1-type" evidence="6">
    <location>
        <begin position="1"/>
        <end position="28"/>
    </location>
</feature>
<dbReference type="InterPro" id="IPR041367">
    <property type="entry name" value="Znf-CCCH_4"/>
</dbReference>
<evidence type="ECO:0000256" key="3">
    <source>
        <dbReference type="ARBA" id="ARBA00022771"/>
    </source>
</evidence>
<evidence type="ECO:0000313" key="7">
    <source>
        <dbReference type="EMBL" id="PQP95606.1"/>
    </source>
</evidence>
<dbReference type="STRING" id="2094558.A0A314XSQ5"/>
<dbReference type="OrthoDB" id="1914176at2759"/>
<dbReference type="GO" id="GO:0000209">
    <property type="term" value="P:protein polyubiquitination"/>
    <property type="evidence" value="ECO:0007669"/>
    <property type="project" value="InterPro"/>
</dbReference>
<dbReference type="AlphaFoldDB" id="A0A314XSQ5"/>
<dbReference type="PROSITE" id="PS50103">
    <property type="entry name" value="ZF_C3H1"/>
    <property type="match status" value="2"/>
</dbReference>
<keyword evidence="4 5" id="KW-0862">Zinc</keyword>
<keyword evidence="1 5" id="KW-0479">Metal-binding</keyword>
<evidence type="ECO:0000256" key="1">
    <source>
        <dbReference type="ARBA" id="ARBA00022723"/>
    </source>
</evidence>
<evidence type="ECO:0000313" key="8">
    <source>
        <dbReference type="Proteomes" id="UP000250321"/>
    </source>
</evidence>
<protein>
    <submittedName>
        <fullName evidence="7">Putative RING-type E3 ubiquitin transferase C3H69 isoform X3</fullName>
    </submittedName>
</protein>
<organism evidence="7 8">
    <name type="scientific">Prunus yedoensis var. nudiflora</name>
    <dbReference type="NCBI Taxonomy" id="2094558"/>
    <lineage>
        <taxon>Eukaryota</taxon>
        <taxon>Viridiplantae</taxon>
        <taxon>Streptophyta</taxon>
        <taxon>Embryophyta</taxon>
        <taxon>Tracheophyta</taxon>
        <taxon>Spermatophyta</taxon>
        <taxon>Magnoliopsida</taxon>
        <taxon>eudicotyledons</taxon>
        <taxon>Gunneridae</taxon>
        <taxon>Pentapetalae</taxon>
        <taxon>rosids</taxon>
        <taxon>fabids</taxon>
        <taxon>Rosales</taxon>
        <taxon>Rosaceae</taxon>
        <taxon>Amygdaloideae</taxon>
        <taxon>Amygdaleae</taxon>
        <taxon>Prunus</taxon>
    </lineage>
</organism>
<accession>A0A314XSQ5</accession>
<dbReference type="Proteomes" id="UP000250321">
    <property type="component" value="Unassembled WGS sequence"/>
</dbReference>
<keyword evidence="3 5" id="KW-0863">Zinc-finger</keyword>
<gene>
    <name evidence="7" type="ORF">Pyn_01266</name>
</gene>
<dbReference type="InterPro" id="IPR000571">
    <property type="entry name" value="Znf_CCCH"/>
</dbReference>
<reference evidence="7 8" key="1">
    <citation type="submission" date="2018-02" db="EMBL/GenBank/DDBJ databases">
        <title>Draft genome of wild Prunus yedoensis var. nudiflora.</title>
        <authorList>
            <person name="Baek S."/>
            <person name="Kim J.-H."/>
            <person name="Choi K."/>
            <person name="Kim G.-B."/>
            <person name="Cho A."/>
            <person name="Jang H."/>
            <person name="Shin C.-H."/>
            <person name="Yu H.-J."/>
            <person name="Mun J.-H."/>
        </authorList>
    </citation>
    <scope>NUCLEOTIDE SEQUENCE [LARGE SCALE GENOMIC DNA]</scope>
    <source>
        <strain evidence="8">cv. Jeju island</strain>
        <tissue evidence="7">Leaf</tissue>
    </source>
</reference>
<evidence type="ECO:0000256" key="2">
    <source>
        <dbReference type="ARBA" id="ARBA00022737"/>
    </source>
</evidence>
<evidence type="ECO:0000256" key="5">
    <source>
        <dbReference type="PROSITE-ProRule" id="PRU00723"/>
    </source>
</evidence>
<keyword evidence="7" id="KW-0808">Transferase</keyword>
<keyword evidence="8" id="KW-1185">Reference proteome</keyword>
<dbReference type="PANTHER" id="PTHR11224:SF10">
    <property type="entry name" value="IP09428P-RELATED"/>
    <property type="match status" value="1"/>
</dbReference>
<feature type="zinc finger region" description="C3H1-type" evidence="5">
    <location>
        <begin position="29"/>
        <end position="56"/>
    </location>
</feature>
<evidence type="ECO:0000256" key="4">
    <source>
        <dbReference type="ARBA" id="ARBA00022833"/>
    </source>
</evidence>
<dbReference type="SMART" id="SM00356">
    <property type="entry name" value="ZnF_C3H1"/>
    <property type="match status" value="2"/>
</dbReference>
<dbReference type="PANTHER" id="PTHR11224">
    <property type="entry name" value="MAKORIN-RELATED"/>
    <property type="match status" value="1"/>
</dbReference>
<dbReference type="GO" id="GO:0061630">
    <property type="term" value="F:ubiquitin protein ligase activity"/>
    <property type="evidence" value="ECO:0007669"/>
    <property type="project" value="InterPro"/>
</dbReference>
<feature type="domain" description="C3H1-type" evidence="6">
    <location>
        <begin position="29"/>
        <end position="56"/>
    </location>
</feature>
<proteinExistence type="predicted"/>
<dbReference type="InterPro" id="IPR036855">
    <property type="entry name" value="Znf_CCCH_sf"/>
</dbReference>
<dbReference type="Pfam" id="PF18044">
    <property type="entry name" value="zf-CCCH_4"/>
    <property type="match status" value="2"/>
</dbReference>
<dbReference type="Gene3D" id="1.20.120.1350">
    <property type="entry name" value="Pneumovirus matrix protein 2 (M2), zinc-binding domain"/>
    <property type="match status" value="1"/>
</dbReference>
<comment type="caution">
    <text evidence="7">The sequence shown here is derived from an EMBL/GenBank/DDBJ whole genome shotgun (WGS) entry which is preliminary data.</text>
</comment>
<sequence>MSKRVLCKFFAHGACLKGEHCEFSHDWKATPNNICTFYQKGACAFGSRCRYEHVKLLGLSLLVRLHQQFLGNLWLLILYLWLILQEPHQVELLLPREFFRNSLLQVVLSYLPLSLPGMVPWMMMIMMIMVTMMMMVLGD</sequence>
<dbReference type="GO" id="GO:0008270">
    <property type="term" value="F:zinc ion binding"/>
    <property type="evidence" value="ECO:0007669"/>
    <property type="project" value="UniProtKB-KW"/>
</dbReference>
<keyword evidence="2" id="KW-0677">Repeat</keyword>
<dbReference type="SUPFAM" id="SSF90229">
    <property type="entry name" value="CCCH zinc finger"/>
    <property type="match status" value="2"/>
</dbReference>
<dbReference type="EMBL" id="PJQY01002217">
    <property type="protein sequence ID" value="PQP95606.1"/>
    <property type="molecule type" value="Genomic_DNA"/>
</dbReference>
<dbReference type="Gene3D" id="2.30.30.1190">
    <property type="match status" value="1"/>
</dbReference>
<name>A0A314XSQ5_PRUYE</name>
<dbReference type="InterPro" id="IPR045072">
    <property type="entry name" value="MKRN-like"/>
</dbReference>